<keyword evidence="2" id="KW-1185">Reference proteome</keyword>
<reference evidence="1 2" key="1">
    <citation type="submission" date="2019-05" db="EMBL/GenBank/DDBJ databases">
        <title>Another draft genome of Portunus trituberculatus and its Hox gene families provides insights of decapod evolution.</title>
        <authorList>
            <person name="Jeong J.-H."/>
            <person name="Song I."/>
            <person name="Kim S."/>
            <person name="Choi T."/>
            <person name="Kim D."/>
            <person name="Ryu S."/>
            <person name="Kim W."/>
        </authorList>
    </citation>
    <scope>NUCLEOTIDE SEQUENCE [LARGE SCALE GENOMIC DNA]</scope>
    <source>
        <tissue evidence="1">Muscle</tissue>
    </source>
</reference>
<gene>
    <name evidence="1" type="ORF">E2C01_027666</name>
</gene>
<dbReference type="EMBL" id="VSRR010003021">
    <property type="protein sequence ID" value="MPC34282.1"/>
    <property type="molecule type" value="Genomic_DNA"/>
</dbReference>
<name>A0A5B7EJB2_PORTR</name>
<evidence type="ECO:0000313" key="1">
    <source>
        <dbReference type="EMBL" id="MPC34282.1"/>
    </source>
</evidence>
<evidence type="ECO:0000313" key="2">
    <source>
        <dbReference type="Proteomes" id="UP000324222"/>
    </source>
</evidence>
<dbReference type="AlphaFoldDB" id="A0A5B7EJB2"/>
<protein>
    <submittedName>
        <fullName evidence="1">Uncharacterized protein</fullName>
    </submittedName>
</protein>
<comment type="caution">
    <text evidence="1">The sequence shown here is derived from an EMBL/GenBank/DDBJ whole genome shotgun (WGS) entry which is preliminary data.</text>
</comment>
<accession>A0A5B7EJB2</accession>
<proteinExistence type="predicted"/>
<sequence>MLSVIAAQDEFGSPKLLDHLAYEKHIPGSCHNLHTQPLQLEGCFGPRVMVEVVEEVEVSVEPREGSIVDSEPS</sequence>
<dbReference type="Proteomes" id="UP000324222">
    <property type="component" value="Unassembled WGS sequence"/>
</dbReference>
<organism evidence="1 2">
    <name type="scientific">Portunus trituberculatus</name>
    <name type="common">Swimming crab</name>
    <name type="synonym">Neptunus trituberculatus</name>
    <dbReference type="NCBI Taxonomy" id="210409"/>
    <lineage>
        <taxon>Eukaryota</taxon>
        <taxon>Metazoa</taxon>
        <taxon>Ecdysozoa</taxon>
        <taxon>Arthropoda</taxon>
        <taxon>Crustacea</taxon>
        <taxon>Multicrustacea</taxon>
        <taxon>Malacostraca</taxon>
        <taxon>Eumalacostraca</taxon>
        <taxon>Eucarida</taxon>
        <taxon>Decapoda</taxon>
        <taxon>Pleocyemata</taxon>
        <taxon>Brachyura</taxon>
        <taxon>Eubrachyura</taxon>
        <taxon>Portunoidea</taxon>
        <taxon>Portunidae</taxon>
        <taxon>Portuninae</taxon>
        <taxon>Portunus</taxon>
    </lineage>
</organism>